<name>A0A916YTG9_9BACT</name>
<keyword evidence="1" id="KW-0812">Transmembrane</keyword>
<evidence type="ECO:0008006" key="4">
    <source>
        <dbReference type="Google" id="ProtNLM"/>
    </source>
</evidence>
<keyword evidence="3" id="KW-1185">Reference proteome</keyword>
<accession>A0A916YTG9</accession>
<feature type="transmembrane region" description="Helical" evidence="1">
    <location>
        <begin position="46"/>
        <end position="70"/>
    </location>
</feature>
<keyword evidence="1" id="KW-0472">Membrane</keyword>
<evidence type="ECO:0000256" key="1">
    <source>
        <dbReference type="SAM" id="Phobius"/>
    </source>
</evidence>
<keyword evidence="1" id="KW-1133">Transmembrane helix</keyword>
<dbReference type="AlphaFoldDB" id="A0A916YTG9"/>
<protein>
    <recommendedName>
        <fullName evidence="4">DUF4112 domain-containing protein</fullName>
    </recommendedName>
</protein>
<evidence type="ECO:0000313" key="3">
    <source>
        <dbReference type="Proteomes" id="UP000609064"/>
    </source>
</evidence>
<evidence type="ECO:0000313" key="2">
    <source>
        <dbReference type="EMBL" id="GGD59786.1"/>
    </source>
</evidence>
<dbReference type="EMBL" id="BMKK01000004">
    <property type="protein sequence ID" value="GGD59786.1"/>
    <property type="molecule type" value="Genomic_DNA"/>
</dbReference>
<dbReference type="Proteomes" id="UP000609064">
    <property type="component" value="Unassembled WGS sequence"/>
</dbReference>
<comment type="caution">
    <text evidence="2">The sequence shown here is derived from an EMBL/GenBank/DDBJ whole genome shotgun (WGS) entry which is preliminary data.</text>
</comment>
<dbReference type="RefSeq" id="WP_188766391.1">
    <property type="nucleotide sequence ID" value="NZ_BMKK01000004.1"/>
</dbReference>
<sequence>MTNQSDSVSQSFKEKKRKDLMASLAIDALGMASYLIPALGEAADLVIAPIVSILIYAVHRTTFGAVAGFLEEIIPFTDIIPSATIIWFYRYFLKGENTYNEFVNKFRKKNAIIIDAK</sequence>
<gene>
    <name evidence="2" type="ORF">GCM10011514_24690</name>
</gene>
<feature type="transmembrane region" description="Helical" evidence="1">
    <location>
        <begin position="20"/>
        <end position="40"/>
    </location>
</feature>
<organism evidence="2 3">
    <name type="scientific">Emticicia aquatilis</name>
    <dbReference type="NCBI Taxonomy" id="1537369"/>
    <lineage>
        <taxon>Bacteria</taxon>
        <taxon>Pseudomonadati</taxon>
        <taxon>Bacteroidota</taxon>
        <taxon>Cytophagia</taxon>
        <taxon>Cytophagales</taxon>
        <taxon>Leadbetterellaceae</taxon>
        <taxon>Emticicia</taxon>
    </lineage>
</organism>
<reference evidence="2" key="2">
    <citation type="submission" date="2020-09" db="EMBL/GenBank/DDBJ databases">
        <authorList>
            <person name="Sun Q."/>
            <person name="Zhou Y."/>
        </authorList>
    </citation>
    <scope>NUCLEOTIDE SEQUENCE</scope>
    <source>
        <strain evidence="2">CGMCC 1.15958</strain>
    </source>
</reference>
<proteinExistence type="predicted"/>
<reference evidence="2" key="1">
    <citation type="journal article" date="2014" name="Int. J. Syst. Evol. Microbiol.">
        <title>Complete genome sequence of Corynebacterium casei LMG S-19264T (=DSM 44701T), isolated from a smear-ripened cheese.</title>
        <authorList>
            <consortium name="US DOE Joint Genome Institute (JGI-PGF)"/>
            <person name="Walter F."/>
            <person name="Albersmeier A."/>
            <person name="Kalinowski J."/>
            <person name="Ruckert C."/>
        </authorList>
    </citation>
    <scope>NUCLEOTIDE SEQUENCE</scope>
    <source>
        <strain evidence="2">CGMCC 1.15958</strain>
    </source>
</reference>